<dbReference type="BioCyc" id="CSTA292563:G1353-1603-MONOMER"/>
<proteinExistence type="predicted"/>
<evidence type="ECO:0000313" key="1">
    <source>
        <dbReference type="EMBL" id="AFZ47554.1"/>
    </source>
</evidence>
<name>K9YL00_CYASC</name>
<dbReference type="EMBL" id="CP003940">
    <property type="protein sequence ID" value="AFZ47554.1"/>
    <property type="molecule type" value="Genomic_DNA"/>
</dbReference>
<gene>
    <name evidence="1" type="ordered locus">Cyast_1593</name>
</gene>
<sequence>MLIGKIYHLNHGWLWVKQHKGCLNLSLTDIYRYRENKLRNIVKMNWS</sequence>
<dbReference type="KEGG" id="csn:Cyast_1593"/>
<reference evidence="2" key="1">
    <citation type="journal article" date="2013" name="Proc. Natl. Acad. Sci. U.S.A.">
        <title>Improving the coverage of the cyanobacterial phylum using diversity-driven genome sequencing.</title>
        <authorList>
            <person name="Shih P.M."/>
            <person name="Wu D."/>
            <person name="Latifi A."/>
            <person name="Axen S.D."/>
            <person name="Fewer D.P."/>
            <person name="Talla E."/>
            <person name="Calteau A."/>
            <person name="Cai F."/>
            <person name="Tandeau de Marsac N."/>
            <person name="Rippka R."/>
            <person name="Herdman M."/>
            <person name="Sivonen K."/>
            <person name="Coursin T."/>
            <person name="Laurent T."/>
            <person name="Goodwin L."/>
            <person name="Nolan M."/>
            <person name="Davenport K.W."/>
            <person name="Han C.S."/>
            <person name="Rubin E.M."/>
            <person name="Eisen J.A."/>
            <person name="Woyke T."/>
            <person name="Gugger M."/>
            <person name="Kerfeld C.A."/>
        </authorList>
    </citation>
    <scope>NUCLEOTIDE SEQUENCE [LARGE SCALE GENOMIC DNA]</scope>
    <source>
        <strain evidence="2">ATCC 29140 / PCC 7202</strain>
    </source>
</reference>
<keyword evidence="2" id="KW-1185">Reference proteome</keyword>
<dbReference type="Proteomes" id="UP000010483">
    <property type="component" value="Chromosome"/>
</dbReference>
<dbReference type="HOGENOM" id="CLU_3167107_0_0_3"/>
<organism evidence="1 2">
    <name type="scientific">Cyanobacterium stanieri (strain ATCC 29140 / PCC 7202)</name>
    <dbReference type="NCBI Taxonomy" id="292563"/>
    <lineage>
        <taxon>Bacteria</taxon>
        <taxon>Bacillati</taxon>
        <taxon>Cyanobacteriota</taxon>
        <taxon>Cyanophyceae</taxon>
        <taxon>Oscillatoriophycideae</taxon>
        <taxon>Chroococcales</taxon>
        <taxon>Geminocystaceae</taxon>
        <taxon>Cyanobacterium</taxon>
    </lineage>
</organism>
<accession>K9YL00</accession>
<dbReference type="STRING" id="292563.Cyast_1593"/>
<protein>
    <submittedName>
        <fullName evidence="1">Uncharacterized protein</fullName>
    </submittedName>
</protein>
<evidence type="ECO:0000313" key="2">
    <source>
        <dbReference type="Proteomes" id="UP000010483"/>
    </source>
</evidence>
<dbReference type="AlphaFoldDB" id="K9YL00"/>